<reference evidence="5" key="1">
    <citation type="journal article" date="2019" name="Int. J. Syst. Evol. Microbiol.">
        <title>The Global Catalogue of Microorganisms (GCM) 10K type strain sequencing project: providing services to taxonomists for standard genome sequencing and annotation.</title>
        <authorList>
            <consortium name="The Broad Institute Genomics Platform"/>
            <consortium name="The Broad Institute Genome Sequencing Center for Infectious Disease"/>
            <person name="Wu L."/>
            <person name="Ma J."/>
        </authorList>
    </citation>
    <scope>NUCLEOTIDE SEQUENCE [LARGE SCALE GENOMIC DNA]</scope>
    <source>
        <strain evidence="5">JCM 17986</strain>
    </source>
</reference>
<feature type="compositionally biased region" description="Low complexity" evidence="1">
    <location>
        <begin position="31"/>
        <end position="44"/>
    </location>
</feature>
<dbReference type="InterPro" id="IPR011047">
    <property type="entry name" value="Quinoprotein_ADH-like_sf"/>
</dbReference>
<evidence type="ECO:0000259" key="3">
    <source>
        <dbReference type="Pfam" id="PF13360"/>
    </source>
</evidence>
<sequence>MVMKRGSLLTVGVVLSVAVAGCSDSGGGSPKGAWPGGSSTAPTPTAAAFPRDLPAGVRGDPVWSAQLSGTGAVARPVGSSVALITPHDDGGTVEFRDAATGAGHATVEVTGEPVATTWHGRPALVAKSVKKTPSDGISPEKTAWLIDAFDEQGRHIAHKEVPGRDEPRIVDGRQIVQEKGKGNSPGALVISDAGGDAPAWRIPCKDYTCADEGATVAAGIVVHRRGGATSTDPDTLTGFDAGTGTVLWGPQNLARPAGATAAADPEVVEQDSGKLVVAWHEGDWGTPQPHTVTYTVNDPATGRLLTTGPKLASSHKSGLASTDGTVLVVATVATTAAWETGTGKLLWQQAEDEKRLAPAAVVGTVLYSENPSVAVDLRTKAVLQGAVADMPRPVGPAHALVVVSGNVYVFAVKQS</sequence>
<evidence type="ECO:0000256" key="2">
    <source>
        <dbReference type="SAM" id="SignalP"/>
    </source>
</evidence>
<evidence type="ECO:0000313" key="4">
    <source>
        <dbReference type="EMBL" id="GAA4961485.1"/>
    </source>
</evidence>
<organism evidence="4 5">
    <name type="scientific">Yinghuangia aomiensis</name>
    <dbReference type="NCBI Taxonomy" id="676205"/>
    <lineage>
        <taxon>Bacteria</taxon>
        <taxon>Bacillati</taxon>
        <taxon>Actinomycetota</taxon>
        <taxon>Actinomycetes</taxon>
        <taxon>Kitasatosporales</taxon>
        <taxon>Streptomycetaceae</taxon>
        <taxon>Yinghuangia</taxon>
    </lineage>
</organism>
<feature type="region of interest" description="Disordered" evidence="1">
    <location>
        <begin position="25"/>
        <end position="44"/>
    </location>
</feature>
<protein>
    <recommendedName>
        <fullName evidence="3">Pyrrolo-quinoline quinone repeat domain-containing protein</fullName>
    </recommendedName>
</protein>
<dbReference type="InterPro" id="IPR015943">
    <property type="entry name" value="WD40/YVTN_repeat-like_dom_sf"/>
</dbReference>
<name>A0ABP9H4K4_9ACTN</name>
<dbReference type="SUPFAM" id="SSF50998">
    <property type="entry name" value="Quinoprotein alcohol dehydrogenase-like"/>
    <property type="match status" value="1"/>
</dbReference>
<evidence type="ECO:0000256" key="1">
    <source>
        <dbReference type="SAM" id="MobiDB-lite"/>
    </source>
</evidence>
<dbReference type="Gene3D" id="2.130.10.10">
    <property type="entry name" value="YVTN repeat-like/Quinoprotein amine dehydrogenase"/>
    <property type="match status" value="1"/>
</dbReference>
<dbReference type="InterPro" id="IPR002372">
    <property type="entry name" value="PQQ_rpt_dom"/>
</dbReference>
<accession>A0ABP9H4K4</accession>
<comment type="caution">
    <text evidence="4">The sequence shown here is derived from an EMBL/GenBank/DDBJ whole genome shotgun (WGS) entry which is preliminary data.</text>
</comment>
<keyword evidence="5" id="KW-1185">Reference proteome</keyword>
<keyword evidence="2" id="KW-0732">Signal</keyword>
<dbReference type="PROSITE" id="PS51257">
    <property type="entry name" value="PROKAR_LIPOPROTEIN"/>
    <property type="match status" value="1"/>
</dbReference>
<proteinExistence type="predicted"/>
<feature type="signal peptide" evidence="2">
    <location>
        <begin position="1"/>
        <end position="20"/>
    </location>
</feature>
<dbReference type="Proteomes" id="UP001500466">
    <property type="component" value="Unassembled WGS sequence"/>
</dbReference>
<dbReference type="Pfam" id="PF13360">
    <property type="entry name" value="PQQ_2"/>
    <property type="match status" value="1"/>
</dbReference>
<feature type="domain" description="Pyrrolo-quinoline quinone repeat" evidence="3">
    <location>
        <begin position="298"/>
        <end position="367"/>
    </location>
</feature>
<evidence type="ECO:0000313" key="5">
    <source>
        <dbReference type="Proteomes" id="UP001500466"/>
    </source>
</evidence>
<gene>
    <name evidence="4" type="ORF">GCM10023205_26190</name>
</gene>
<feature type="chain" id="PRO_5046966144" description="Pyrrolo-quinoline quinone repeat domain-containing protein" evidence="2">
    <location>
        <begin position="21"/>
        <end position="415"/>
    </location>
</feature>
<dbReference type="EMBL" id="BAABHS010000008">
    <property type="protein sequence ID" value="GAA4961485.1"/>
    <property type="molecule type" value="Genomic_DNA"/>
</dbReference>